<comment type="caution">
    <text evidence="2">The sequence shown here is derived from an EMBL/GenBank/DDBJ whole genome shotgun (WGS) entry which is preliminary data.</text>
</comment>
<feature type="compositionally biased region" description="Basic and acidic residues" evidence="1">
    <location>
        <begin position="78"/>
        <end position="94"/>
    </location>
</feature>
<dbReference type="Proteomes" id="UP000682733">
    <property type="component" value="Unassembled WGS sequence"/>
</dbReference>
<evidence type="ECO:0000313" key="2">
    <source>
        <dbReference type="EMBL" id="CAF3959024.1"/>
    </source>
</evidence>
<proteinExistence type="predicted"/>
<reference evidence="2" key="1">
    <citation type="submission" date="2021-02" db="EMBL/GenBank/DDBJ databases">
        <authorList>
            <person name="Nowell W R."/>
        </authorList>
    </citation>
    <scope>NUCLEOTIDE SEQUENCE</scope>
</reference>
<evidence type="ECO:0000256" key="1">
    <source>
        <dbReference type="SAM" id="MobiDB-lite"/>
    </source>
</evidence>
<dbReference type="AlphaFoldDB" id="A0A8S2MJL2"/>
<accession>A0A8S2MJL2</accession>
<organism evidence="2 3">
    <name type="scientific">Didymodactylos carnosus</name>
    <dbReference type="NCBI Taxonomy" id="1234261"/>
    <lineage>
        <taxon>Eukaryota</taxon>
        <taxon>Metazoa</taxon>
        <taxon>Spiralia</taxon>
        <taxon>Gnathifera</taxon>
        <taxon>Rotifera</taxon>
        <taxon>Eurotatoria</taxon>
        <taxon>Bdelloidea</taxon>
        <taxon>Philodinida</taxon>
        <taxon>Philodinidae</taxon>
        <taxon>Didymodactylos</taxon>
    </lineage>
</organism>
<protein>
    <submittedName>
        <fullName evidence="2">Uncharacterized protein</fullName>
    </submittedName>
</protein>
<gene>
    <name evidence="2" type="ORF">TMI583_LOCUS22326</name>
</gene>
<feature type="region of interest" description="Disordered" evidence="1">
    <location>
        <begin position="73"/>
        <end position="107"/>
    </location>
</feature>
<name>A0A8S2MJL2_9BILA</name>
<sequence length="156" mass="17479">MYNRSLYNMNRILVFAQKTKELMADRCDISQRFYALRSVNSNNSSTVVGENANELKGVKTSASSTLCAATAVKRSHSPRIEHAHESNKRSRGEDELSEDTVTVDPGTNTTAAVERKLLDIELIEVTDEELIDFAISMERRHPEFFTPSGALAKKKQ</sequence>
<dbReference type="EMBL" id="CAJOBA010031329">
    <property type="protein sequence ID" value="CAF3959024.1"/>
    <property type="molecule type" value="Genomic_DNA"/>
</dbReference>
<evidence type="ECO:0000313" key="3">
    <source>
        <dbReference type="Proteomes" id="UP000682733"/>
    </source>
</evidence>